<sequence>MEPFTLRVIEIIKGIPAGRVMTYGQIAASAGSPRAARQVVRLLHSLSMKHGLPWHRVVNAKGEIAIQDVEGRDTQLFLLEQEGIVCAFGRIDLDKFRYEGPLHREEDEE</sequence>
<dbReference type="RefSeq" id="WP_006040615.1">
    <property type="nucleotide sequence ID" value="NZ_AEDD01000015.1"/>
</dbReference>
<dbReference type="EMBL" id="AEDD01000015">
    <property type="protein sequence ID" value="EFM08624.1"/>
    <property type="molecule type" value="Genomic_DNA"/>
</dbReference>
<gene>
    <name evidence="3" type="ORF">PaecuDRAFT_4635</name>
</gene>
<proteinExistence type="predicted"/>
<evidence type="ECO:0000256" key="1">
    <source>
        <dbReference type="ARBA" id="ARBA00022763"/>
    </source>
</evidence>
<dbReference type="GO" id="GO:0008168">
    <property type="term" value="F:methyltransferase activity"/>
    <property type="evidence" value="ECO:0007669"/>
    <property type="project" value="UniProtKB-KW"/>
</dbReference>
<dbReference type="OrthoDB" id="9789813at2"/>
<keyword evidence="4" id="KW-1185">Reference proteome</keyword>
<dbReference type="CDD" id="cd06445">
    <property type="entry name" value="ATase"/>
    <property type="match status" value="1"/>
</dbReference>
<dbReference type="InterPro" id="IPR036388">
    <property type="entry name" value="WH-like_DNA-bd_sf"/>
</dbReference>
<dbReference type="InterPro" id="IPR036217">
    <property type="entry name" value="MethylDNA_cys_MeTrfase_DNAb"/>
</dbReference>
<dbReference type="InterPro" id="IPR052520">
    <property type="entry name" value="ATL_DNA_repair"/>
</dbReference>
<dbReference type="InterPro" id="IPR014048">
    <property type="entry name" value="MethylDNA_cys_MeTrfase_DNA-bd"/>
</dbReference>
<feature type="domain" description="Methylated-DNA-[protein]-cysteine S-methyltransferase DNA binding" evidence="2">
    <location>
        <begin position="3"/>
        <end position="84"/>
    </location>
</feature>
<dbReference type="Proteomes" id="UP000005387">
    <property type="component" value="Unassembled WGS sequence"/>
</dbReference>
<keyword evidence="3" id="KW-0808">Transferase</keyword>
<organism evidence="3 4">
    <name type="scientific">Paenibacillus curdlanolyticus YK9</name>
    <dbReference type="NCBI Taxonomy" id="717606"/>
    <lineage>
        <taxon>Bacteria</taxon>
        <taxon>Bacillati</taxon>
        <taxon>Bacillota</taxon>
        <taxon>Bacilli</taxon>
        <taxon>Bacillales</taxon>
        <taxon>Paenibacillaceae</taxon>
        <taxon>Paenibacillus</taxon>
    </lineage>
</organism>
<dbReference type="Gene3D" id="1.10.10.10">
    <property type="entry name" value="Winged helix-like DNA-binding domain superfamily/Winged helix DNA-binding domain"/>
    <property type="match status" value="1"/>
</dbReference>
<protein>
    <submittedName>
        <fullName evidence="3">Methylated-DNA-(Protein)-cysteine S-methyltransferase DNA binding</fullName>
    </submittedName>
</protein>
<dbReference type="AlphaFoldDB" id="E0IG44"/>
<accession>E0IG44</accession>
<dbReference type="SUPFAM" id="SSF46767">
    <property type="entry name" value="Methylated DNA-protein cysteine methyltransferase, C-terminal domain"/>
    <property type="match status" value="1"/>
</dbReference>
<keyword evidence="3" id="KW-0489">Methyltransferase</keyword>
<dbReference type="STRING" id="717606.PaecuDRAFT_4635"/>
<dbReference type="GO" id="GO:0032259">
    <property type="term" value="P:methylation"/>
    <property type="evidence" value="ECO:0007669"/>
    <property type="project" value="UniProtKB-KW"/>
</dbReference>
<evidence type="ECO:0000259" key="2">
    <source>
        <dbReference type="Pfam" id="PF01035"/>
    </source>
</evidence>
<dbReference type="PANTHER" id="PTHR42942">
    <property type="entry name" value="6-O-METHYLGUANINE DNA METHYLTRANSFERASE"/>
    <property type="match status" value="1"/>
</dbReference>
<evidence type="ECO:0000313" key="3">
    <source>
        <dbReference type="EMBL" id="EFM08624.1"/>
    </source>
</evidence>
<dbReference type="PANTHER" id="PTHR42942:SF1">
    <property type="entry name" value="ALKYLTRANSFERASE-LIKE PROTEIN 1"/>
    <property type="match status" value="1"/>
</dbReference>
<reference evidence="3 4" key="1">
    <citation type="submission" date="2010-07" db="EMBL/GenBank/DDBJ databases">
        <title>The draft genome of Paenibacillus curdlanolyticus YK9.</title>
        <authorList>
            <consortium name="US DOE Joint Genome Institute (JGI-PGF)"/>
            <person name="Lucas S."/>
            <person name="Copeland A."/>
            <person name="Lapidus A."/>
            <person name="Cheng J.-F."/>
            <person name="Bruce D."/>
            <person name="Goodwin L."/>
            <person name="Pitluck S."/>
            <person name="Land M.L."/>
            <person name="Hauser L."/>
            <person name="Chang Y.-J."/>
            <person name="Jeffries C."/>
            <person name="Anderson I.J."/>
            <person name="Johnson E."/>
            <person name="Loganathan U."/>
            <person name="Mulhopadhyay B."/>
            <person name="Kyrpides N."/>
            <person name="Woyke T.J."/>
        </authorList>
    </citation>
    <scope>NUCLEOTIDE SEQUENCE [LARGE SCALE GENOMIC DNA]</scope>
    <source>
        <strain evidence="3 4">YK9</strain>
    </source>
</reference>
<evidence type="ECO:0000313" key="4">
    <source>
        <dbReference type="Proteomes" id="UP000005387"/>
    </source>
</evidence>
<name>E0IG44_9BACL</name>
<dbReference type="GO" id="GO:0006281">
    <property type="term" value="P:DNA repair"/>
    <property type="evidence" value="ECO:0007669"/>
    <property type="project" value="InterPro"/>
</dbReference>
<dbReference type="Pfam" id="PF01035">
    <property type="entry name" value="DNA_binding_1"/>
    <property type="match status" value="1"/>
</dbReference>
<dbReference type="eggNOG" id="COG3695">
    <property type="taxonomic scope" value="Bacteria"/>
</dbReference>
<keyword evidence="1" id="KW-0227">DNA damage</keyword>